<comment type="catalytic activity">
    <reaction evidence="14">
        <text>L-arginyl-[protein] + 2 S-adenosyl-L-methionine = N(omega),N(omega)'-dimethyl-L-arginyl-[protein] + 2 S-adenosyl-L-homocysteine + 2 H(+)</text>
        <dbReference type="Rhea" id="RHEA:48108"/>
        <dbReference type="Rhea" id="RHEA-COMP:10532"/>
        <dbReference type="Rhea" id="RHEA-COMP:11992"/>
        <dbReference type="ChEBI" id="CHEBI:15378"/>
        <dbReference type="ChEBI" id="CHEBI:29965"/>
        <dbReference type="ChEBI" id="CHEBI:57856"/>
        <dbReference type="ChEBI" id="CHEBI:59789"/>
        <dbReference type="ChEBI" id="CHEBI:88221"/>
        <dbReference type="EC" id="2.1.1.320"/>
    </reaction>
</comment>
<evidence type="ECO:0000256" key="14">
    <source>
        <dbReference type="ARBA" id="ARBA00048612"/>
    </source>
</evidence>
<dbReference type="Pfam" id="PF02636">
    <property type="entry name" value="Methyltransf_28"/>
    <property type="match status" value="1"/>
</dbReference>
<evidence type="ECO:0000256" key="5">
    <source>
        <dbReference type="ARBA" id="ARBA00007406"/>
    </source>
</evidence>
<dbReference type="InterPro" id="IPR003788">
    <property type="entry name" value="NDUFAF7"/>
</dbReference>
<dbReference type="SUPFAM" id="SSF51735">
    <property type="entry name" value="NAD(P)-binding Rossmann-fold domains"/>
    <property type="match status" value="1"/>
</dbReference>
<evidence type="ECO:0000313" key="18">
    <source>
        <dbReference type="Proteomes" id="UP001055439"/>
    </source>
</evidence>
<dbReference type="FunFam" id="3.30.360.10:FF:000001">
    <property type="entry name" value="Glyceraldehyde-3-phosphate dehydrogenase"/>
    <property type="match status" value="1"/>
</dbReference>
<dbReference type="InterPro" id="IPR006424">
    <property type="entry name" value="Glyceraldehyde-3-P_DH_1"/>
</dbReference>
<evidence type="ECO:0000256" key="4">
    <source>
        <dbReference type="ARBA" id="ARBA00005891"/>
    </source>
</evidence>
<dbReference type="GO" id="GO:0032991">
    <property type="term" value="C:protein-containing complex"/>
    <property type="evidence" value="ECO:0007669"/>
    <property type="project" value="UniProtKB-ARBA"/>
</dbReference>
<evidence type="ECO:0000256" key="11">
    <source>
        <dbReference type="ARBA" id="ARBA00023128"/>
    </source>
</evidence>
<dbReference type="InterPro" id="IPR020831">
    <property type="entry name" value="GlycerAld/Erythrose_P_DH"/>
</dbReference>
<dbReference type="SMART" id="SM00846">
    <property type="entry name" value="Gp_dh_N"/>
    <property type="match status" value="1"/>
</dbReference>
<dbReference type="SUPFAM" id="SSF53335">
    <property type="entry name" value="S-adenosyl-L-methionine-dependent methyltransferases"/>
    <property type="match status" value="1"/>
</dbReference>
<dbReference type="GO" id="GO:0005829">
    <property type="term" value="C:cytosol"/>
    <property type="evidence" value="ECO:0007669"/>
    <property type="project" value="TreeGrafter"/>
</dbReference>
<dbReference type="InterPro" id="IPR020829">
    <property type="entry name" value="GlycerAld_3-P_DH_cat"/>
</dbReference>
<dbReference type="InterPro" id="IPR020830">
    <property type="entry name" value="GlycerAld_3-P_DH_AS"/>
</dbReference>
<dbReference type="InterPro" id="IPR038375">
    <property type="entry name" value="NDUFAF7_sf"/>
</dbReference>
<dbReference type="GO" id="GO:0005739">
    <property type="term" value="C:mitochondrion"/>
    <property type="evidence" value="ECO:0007669"/>
    <property type="project" value="UniProtKB-SubCell"/>
</dbReference>
<dbReference type="Proteomes" id="UP001055439">
    <property type="component" value="Chromosome 10"/>
</dbReference>
<dbReference type="GO" id="GO:0042301">
    <property type="term" value="F:phosphate ion binding"/>
    <property type="evidence" value="ECO:0007669"/>
    <property type="project" value="UniProtKB-ARBA"/>
</dbReference>
<reference evidence="17" key="1">
    <citation type="submission" date="2022-05" db="EMBL/GenBank/DDBJ databases">
        <title>The Musa troglodytarum L. genome provides insights into the mechanism of non-climacteric behaviour and enrichment of carotenoids.</title>
        <authorList>
            <person name="Wang J."/>
        </authorList>
    </citation>
    <scope>NUCLEOTIDE SEQUENCE</scope>
    <source>
        <tissue evidence="17">Leaf</tissue>
    </source>
</reference>
<dbReference type="AlphaFoldDB" id="A0A9E7EGQ6"/>
<keyword evidence="10" id="KW-0520">NAD</keyword>
<dbReference type="Gene3D" id="3.30.360.10">
    <property type="entry name" value="Dihydrodipicolinate Reductase, domain 2"/>
    <property type="match status" value="1"/>
</dbReference>
<dbReference type="PRINTS" id="PR00078">
    <property type="entry name" value="G3PDHDRGNASE"/>
</dbReference>
<dbReference type="GO" id="GO:0032259">
    <property type="term" value="P:methylation"/>
    <property type="evidence" value="ECO:0007669"/>
    <property type="project" value="UniProtKB-KW"/>
</dbReference>
<dbReference type="NCBIfam" id="TIGR01534">
    <property type="entry name" value="GAPDH-I"/>
    <property type="match status" value="1"/>
</dbReference>
<dbReference type="OrthoDB" id="17415at2759"/>
<dbReference type="PROSITE" id="PS00071">
    <property type="entry name" value="GAPDH"/>
    <property type="match status" value="1"/>
</dbReference>
<keyword evidence="7" id="KW-0489">Methyltransferase</keyword>
<keyword evidence="9" id="KW-0560">Oxidoreductase</keyword>
<sequence length="723" mass="81008">MRVLIGFGRIGRLVARVALQSDDVELVAVNDPFITTDYMTYMFKYDTVHGSWKHHEIKVKDSKTLLFGEKEVTVFGIRNPEEIPWGETGAEYVVESTGVFTDKDKAAAHLKGGAKKVIISAPSKDAPMFVVGVNENEYKSDINIVSNASCTTNCLAPLAKVINDRFGIVEGLMTTVHSITATQKTVDGPSSKDWRGGRAASFNIIPSSTGAAKAVGKVLPSLNGKLTGMSFRVPTVDVSVVDLTVRIEKAATYAEIKAAIKEESEGKLKGILGYVEEDLVSTDFLGDSRSSIFDAKAGIALNDNFVKIVSWYDNEWGYSFPFCWQHTCNRPGPPHSQDKVIRLLPPSLAVVYKRHFRWHLHCFLSTDIVGDKPILVRDFIRSALYDPNHGYFSKMSGSVGQLESSIRFNQLQGRVAYLQRLSNLYKQHDISWFTPVELFKPWYAFGIAEAIMRTANLSIPLKIYEIGGGSGTCAKCIMDYMMLNAPAKVYNNMTYVSVEISQSLAKKQLQTVGEVQSHLSKFRVERRDATDRSGWGPMWPTLFLSCLKLDNHVDYASKTTHGNQVQRIPHTEVLDNLPHDLVYSPNQVSPWMEVWLEKVKDSYLPEVSIPGDRAPLVSTKKHGRTTDHGNYLDAKGDADIFFPTDFWLLERIDHYCSGWSNEQKTSSSLKSVKKRRTIILDTASFMDEFGLPSKTRTRDGYNPLLDDFKNTKFYLSVPTHNIT</sequence>
<dbReference type="PANTHER" id="PTHR10836">
    <property type="entry name" value="GLYCERALDEHYDE 3-PHOSPHATE DEHYDROGENASE"/>
    <property type="match status" value="1"/>
</dbReference>
<keyword evidence="11" id="KW-0496">Mitochondrion</keyword>
<dbReference type="FunFam" id="3.40.50.720:FF:000020">
    <property type="entry name" value="Glyceraldehyde-3-phosphate dehydrogenase"/>
    <property type="match status" value="1"/>
</dbReference>
<keyword evidence="6" id="KW-0963">Cytoplasm</keyword>
<evidence type="ECO:0000256" key="6">
    <source>
        <dbReference type="ARBA" id="ARBA00022490"/>
    </source>
</evidence>
<evidence type="ECO:0000256" key="13">
    <source>
        <dbReference type="ARBA" id="ARBA00025350"/>
    </source>
</evidence>
<dbReference type="GO" id="GO:0006096">
    <property type="term" value="P:glycolytic process"/>
    <property type="evidence" value="ECO:0007669"/>
    <property type="project" value="UniProtKB-KW"/>
</dbReference>
<comment type="similarity">
    <text evidence="4">Belongs to the NDUFAF7 family.</text>
</comment>
<evidence type="ECO:0000259" key="16">
    <source>
        <dbReference type="SMART" id="SM00846"/>
    </source>
</evidence>
<evidence type="ECO:0000256" key="2">
    <source>
        <dbReference type="ARBA" id="ARBA00004496"/>
    </source>
</evidence>
<comment type="pathway">
    <text evidence="3">Carbohydrate degradation; glycolysis; pyruvate from D-glyceraldehyde 3-phosphate: step 1/5.</text>
</comment>
<evidence type="ECO:0000256" key="8">
    <source>
        <dbReference type="ARBA" id="ARBA00022679"/>
    </source>
</evidence>
<evidence type="ECO:0000256" key="1">
    <source>
        <dbReference type="ARBA" id="ARBA00004173"/>
    </source>
</evidence>
<dbReference type="CDD" id="cd18126">
    <property type="entry name" value="GAPDH_I_C"/>
    <property type="match status" value="1"/>
</dbReference>
<organism evidence="17 18">
    <name type="scientific">Musa troglodytarum</name>
    <name type="common">fe'i banana</name>
    <dbReference type="NCBI Taxonomy" id="320322"/>
    <lineage>
        <taxon>Eukaryota</taxon>
        <taxon>Viridiplantae</taxon>
        <taxon>Streptophyta</taxon>
        <taxon>Embryophyta</taxon>
        <taxon>Tracheophyta</taxon>
        <taxon>Spermatophyta</taxon>
        <taxon>Magnoliopsida</taxon>
        <taxon>Liliopsida</taxon>
        <taxon>Zingiberales</taxon>
        <taxon>Musaceae</taxon>
        <taxon>Musa</taxon>
    </lineage>
</organism>
<dbReference type="SUPFAM" id="SSF55347">
    <property type="entry name" value="Glyceraldehyde-3-phosphate dehydrogenase-like, C-terminal domain"/>
    <property type="match status" value="1"/>
</dbReference>
<dbReference type="GO" id="GO:0006006">
    <property type="term" value="P:glucose metabolic process"/>
    <property type="evidence" value="ECO:0007669"/>
    <property type="project" value="InterPro"/>
</dbReference>
<comment type="similarity">
    <text evidence="5 15">Belongs to the glyceraldehyde-3-phosphate dehydrogenase family.</text>
</comment>
<keyword evidence="12" id="KW-0324">Glycolysis</keyword>
<dbReference type="EMBL" id="CP097503">
    <property type="protein sequence ID" value="URD77125.1"/>
    <property type="molecule type" value="Genomic_DNA"/>
</dbReference>
<dbReference type="CDD" id="cd05214">
    <property type="entry name" value="GAPDH_I_N"/>
    <property type="match status" value="1"/>
</dbReference>
<protein>
    <recommendedName>
        <fullName evidence="16">Glyceraldehyde 3-phosphate dehydrogenase NAD(P) binding domain-containing protein</fullName>
    </recommendedName>
</protein>
<accession>A0A9E7EGQ6</accession>
<dbReference type="GO" id="GO:0070403">
    <property type="term" value="F:NAD+ binding"/>
    <property type="evidence" value="ECO:0007669"/>
    <property type="project" value="UniProtKB-ARBA"/>
</dbReference>
<evidence type="ECO:0000256" key="3">
    <source>
        <dbReference type="ARBA" id="ARBA00004869"/>
    </source>
</evidence>
<gene>
    <name evidence="17" type="ORF">MUK42_05734</name>
</gene>
<keyword evidence="18" id="KW-1185">Reference proteome</keyword>
<dbReference type="GO" id="GO:0035243">
    <property type="term" value="F:protein-arginine omega-N symmetric methyltransferase activity"/>
    <property type="evidence" value="ECO:0007669"/>
    <property type="project" value="UniProtKB-EC"/>
</dbReference>
<comment type="subcellular location">
    <subcellularLocation>
        <location evidence="2">Cytoplasm</location>
    </subcellularLocation>
    <subcellularLocation>
        <location evidence="1">Mitochondrion</location>
    </subcellularLocation>
</comment>
<dbReference type="PANTHER" id="PTHR10836:SF133">
    <property type="entry name" value="GLYCERALDEHYDE-3-PHOSPHATE DEHYDROGENASE 1, CYTOSOLIC"/>
    <property type="match status" value="1"/>
</dbReference>
<dbReference type="GO" id="GO:0004365">
    <property type="term" value="F:glyceraldehyde-3-phosphate dehydrogenase (NAD+) (phosphorylating) activity"/>
    <property type="evidence" value="ECO:0007669"/>
    <property type="project" value="TreeGrafter"/>
</dbReference>
<name>A0A9E7EGQ6_9LILI</name>
<evidence type="ECO:0000256" key="9">
    <source>
        <dbReference type="ARBA" id="ARBA00023002"/>
    </source>
</evidence>
<dbReference type="Gene3D" id="3.40.50.12710">
    <property type="match status" value="1"/>
</dbReference>
<comment type="function">
    <text evidence="13">Key enzyme in glycolysis that catalyzes the first step of the pathway by converting D-glyceraldehyde 3-phosphate (G3P) into 3-phospho-D-glyceroyl phosphate. Essential for the maintenance of cellular ATP levels and carbohydrate metabolism.</text>
</comment>
<dbReference type="GO" id="GO:0050661">
    <property type="term" value="F:NADP binding"/>
    <property type="evidence" value="ECO:0007669"/>
    <property type="project" value="InterPro"/>
</dbReference>
<dbReference type="Gene3D" id="3.40.50.720">
    <property type="entry name" value="NAD(P)-binding Rossmann-like Domain"/>
    <property type="match status" value="1"/>
</dbReference>
<dbReference type="InterPro" id="IPR020828">
    <property type="entry name" value="GlycerAld_3-P_DH_NAD(P)-bd"/>
</dbReference>
<feature type="domain" description="Glyceraldehyde 3-phosphate dehydrogenase NAD(P) binding" evidence="16">
    <location>
        <begin position="1"/>
        <end position="150"/>
    </location>
</feature>
<evidence type="ECO:0000256" key="7">
    <source>
        <dbReference type="ARBA" id="ARBA00022603"/>
    </source>
</evidence>
<keyword evidence="8" id="KW-0808">Transferase</keyword>
<proteinExistence type="inferred from homology"/>
<evidence type="ECO:0000256" key="10">
    <source>
        <dbReference type="ARBA" id="ARBA00023027"/>
    </source>
</evidence>
<dbReference type="Pfam" id="PF02800">
    <property type="entry name" value="Gp_dh_C"/>
    <property type="match status" value="1"/>
</dbReference>
<evidence type="ECO:0000256" key="15">
    <source>
        <dbReference type="RuleBase" id="RU000397"/>
    </source>
</evidence>
<evidence type="ECO:0000313" key="17">
    <source>
        <dbReference type="EMBL" id="URD77125.1"/>
    </source>
</evidence>
<evidence type="ECO:0000256" key="12">
    <source>
        <dbReference type="ARBA" id="ARBA00023152"/>
    </source>
</evidence>
<dbReference type="Pfam" id="PF00044">
    <property type="entry name" value="Gp_dh_N"/>
    <property type="match status" value="1"/>
</dbReference>
<dbReference type="InterPro" id="IPR036291">
    <property type="entry name" value="NAD(P)-bd_dom_sf"/>
</dbReference>
<dbReference type="InterPro" id="IPR029063">
    <property type="entry name" value="SAM-dependent_MTases_sf"/>
</dbReference>